<protein>
    <submittedName>
        <fullName evidence="3">Thioredoxin domain-containing protein</fullName>
    </submittedName>
</protein>
<dbReference type="PRINTS" id="PR00421">
    <property type="entry name" value="THIOREDOXIN"/>
</dbReference>
<evidence type="ECO:0000256" key="1">
    <source>
        <dbReference type="ARBA" id="ARBA00023157"/>
    </source>
</evidence>
<sequence>MPTVDLTAETFDSTIRDNPIVLVDFWAPWCAPCHMFDPVYATASARHDGIVFGKVDTDSQRELAIGLGIVSIPTLMAFRDGKRVKTAADALPPRALEKFIADVRSIDMATFGRDPIDDIPDLDM</sequence>
<comment type="caution">
    <text evidence="3">The sequence shown here is derived from an EMBL/GenBank/DDBJ whole genome shotgun (WGS) entry which is preliminary data.</text>
</comment>
<name>A0ABT9D7V8_9CELL</name>
<dbReference type="PROSITE" id="PS51352">
    <property type="entry name" value="THIOREDOXIN_2"/>
    <property type="match status" value="1"/>
</dbReference>
<dbReference type="RefSeq" id="WP_304600002.1">
    <property type="nucleotide sequence ID" value="NZ_JAUQYP010000001.1"/>
</dbReference>
<dbReference type="CDD" id="cd02947">
    <property type="entry name" value="TRX_family"/>
    <property type="match status" value="1"/>
</dbReference>
<evidence type="ECO:0000313" key="3">
    <source>
        <dbReference type="EMBL" id="MDO8106329.1"/>
    </source>
</evidence>
<dbReference type="PROSITE" id="PS00194">
    <property type="entry name" value="THIOREDOXIN_1"/>
    <property type="match status" value="1"/>
</dbReference>
<accession>A0ABT9D7V8</accession>
<dbReference type="PANTHER" id="PTHR45663:SF40">
    <property type="entry name" value="THIOREDOXIN 2"/>
    <property type="match status" value="1"/>
</dbReference>
<dbReference type="Gene3D" id="3.40.30.10">
    <property type="entry name" value="Glutaredoxin"/>
    <property type="match status" value="1"/>
</dbReference>
<reference evidence="3 4" key="1">
    <citation type="submission" date="2023-07" db="EMBL/GenBank/DDBJ databases">
        <title>Description of novel actinomycetes strains, isolated from tidal flat sediment.</title>
        <authorList>
            <person name="Lu C."/>
        </authorList>
    </citation>
    <scope>NUCLEOTIDE SEQUENCE [LARGE SCALE GENOMIC DNA]</scope>
    <source>
        <strain evidence="3 4">SYSU T00b441</strain>
    </source>
</reference>
<proteinExistence type="predicted"/>
<dbReference type="Proteomes" id="UP001232536">
    <property type="component" value="Unassembled WGS sequence"/>
</dbReference>
<dbReference type="InterPro" id="IPR017937">
    <property type="entry name" value="Thioredoxin_CS"/>
</dbReference>
<dbReference type="EMBL" id="JAUQYP010000001">
    <property type="protein sequence ID" value="MDO8106329.1"/>
    <property type="molecule type" value="Genomic_DNA"/>
</dbReference>
<dbReference type="InterPro" id="IPR036249">
    <property type="entry name" value="Thioredoxin-like_sf"/>
</dbReference>
<organism evidence="3 4">
    <name type="scientific">Actinotalea lenta</name>
    <dbReference type="NCBI Taxonomy" id="3064654"/>
    <lineage>
        <taxon>Bacteria</taxon>
        <taxon>Bacillati</taxon>
        <taxon>Actinomycetota</taxon>
        <taxon>Actinomycetes</taxon>
        <taxon>Micrococcales</taxon>
        <taxon>Cellulomonadaceae</taxon>
        <taxon>Actinotalea</taxon>
    </lineage>
</organism>
<feature type="domain" description="Thioredoxin" evidence="2">
    <location>
        <begin position="1"/>
        <end position="105"/>
    </location>
</feature>
<keyword evidence="4" id="KW-1185">Reference proteome</keyword>
<dbReference type="SUPFAM" id="SSF52833">
    <property type="entry name" value="Thioredoxin-like"/>
    <property type="match status" value="1"/>
</dbReference>
<dbReference type="PANTHER" id="PTHR45663">
    <property type="entry name" value="GEO12009P1"/>
    <property type="match status" value="1"/>
</dbReference>
<evidence type="ECO:0000259" key="2">
    <source>
        <dbReference type="PROSITE" id="PS51352"/>
    </source>
</evidence>
<gene>
    <name evidence="3" type="ORF">Q6348_03865</name>
</gene>
<dbReference type="InterPro" id="IPR013766">
    <property type="entry name" value="Thioredoxin_domain"/>
</dbReference>
<dbReference type="Pfam" id="PF00085">
    <property type="entry name" value="Thioredoxin"/>
    <property type="match status" value="1"/>
</dbReference>
<keyword evidence="1" id="KW-1015">Disulfide bond</keyword>
<evidence type="ECO:0000313" key="4">
    <source>
        <dbReference type="Proteomes" id="UP001232536"/>
    </source>
</evidence>